<gene>
    <name evidence="2" type="ORF">AAL_07368</name>
</gene>
<evidence type="ECO:0008006" key="4">
    <source>
        <dbReference type="Google" id="ProtNLM"/>
    </source>
</evidence>
<organism evidence="2 3">
    <name type="scientific">Moelleriella libera RCEF 2490</name>
    <dbReference type="NCBI Taxonomy" id="1081109"/>
    <lineage>
        <taxon>Eukaryota</taxon>
        <taxon>Fungi</taxon>
        <taxon>Dikarya</taxon>
        <taxon>Ascomycota</taxon>
        <taxon>Pezizomycotina</taxon>
        <taxon>Sordariomycetes</taxon>
        <taxon>Hypocreomycetidae</taxon>
        <taxon>Hypocreales</taxon>
        <taxon>Clavicipitaceae</taxon>
        <taxon>Moelleriella</taxon>
    </lineage>
</organism>
<comment type="caution">
    <text evidence="2">The sequence shown here is derived from an EMBL/GenBank/DDBJ whole genome shotgun (WGS) entry which is preliminary data.</text>
</comment>
<dbReference type="Proteomes" id="UP000078544">
    <property type="component" value="Unassembled WGS sequence"/>
</dbReference>
<feature type="signal peptide" evidence="1">
    <location>
        <begin position="1"/>
        <end position="20"/>
    </location>
</feature>
<evidence type="ECO:0000313" key="3">
    <source>
        <dbReference type="Proteomes" id="UP000078544"/>
    </source>
</evidence>
<keyword evidence="3" id="KW-1185">Reference proteome</keyword>
<protein>
    <recommendedName>
        <fullName evidence="4">Secreted protein</fullName>
    </recommendedName>
</protein>
<feature type="chain" id="PRO_5007894448" description="Secreted protein" evidence="1">
    <location>
        <begin position="21"/>
        <end position="119"/>
    </location>
</feature>
<name>A0A167XMZ6_9HYPO</name>
<evidence type="ECO:0000256" key="1">
    <source>
        <dbReference type="SAM" id="SignalP"/>
    </source>
</evidence>
<sequence>MKFTAAFLLFTSALALVAPAEDTASQVEAAAVETEDVSENGLAPLEVTVLVASPMGDSLPAGALMAPAATAGDTAAMSAPMFAPTVWCARVLDKLFLLRNSRGIIPWYSNGPGGTGSAI</sequence>
<evidence type="ECO:0000313" key="2">
    <source>
        <dbReference type="EMBL" id="KZZ90267.1"/>
    </source>
</evidence>
<accession>A0A167XMZ6</accession>
<keyword evidence="1" id="KW-0732">Signal</keyword>
<dbReference type="AlphaFoldDB" id="A0A167XMZ6"/>
<reference evidence="2 3" key="1">
    <citation type="journal article" date="2016" name="Genome Biol. Evol.">
        <title>Divergent and convergent evolution of fungal pathogenicity.</title>
        <authorList>
            <person name="Shang Y."/>
            <person name="Xiao G."/>
            <person name="Zheng P."/>
            <person name="Cen K."/>
            <person name="Zhan S."/>
            <person name="Wang C."/>
        </authorList>
    </citation>
    <scope>NUCLEOTIDE SEQUENCE [LARGE SCALE GENOMIC DNA]</scope>
    <source>
        <strain evidence="2 3">RCEF 2490</strain>
    </source>
</reference>
<dbReference type="EMBL" id="AZGY01000022">
    <property type="protein sequence ID" value="KZZ90267.1"/>
    <property type="molecule type" value="Genomic_DNA"/>
</dbReference>
<proteinExistence type="predicted"/>